<dbReference type="HAMAP" id="MF_01401">
    <property type="entry name" value="MsrA"/>
    <property type="match status" value="1"/>
</dbReference>
<evidence type="ECO:0000256" key="1">
    <source>
        <dbReference type="ARBA" id="ARBA00005591"/>
    </source>
</evidence>
<dbReference type="InterPro" id="IPR002569">
    <property type="entry name" value="Met_Sox_Rdtase_MsrA_dom"/>
</dbReference>
<dbReference type="GO" id="GO:0008113">
    <property type="term" value="F:peptide-methionine (S)-S-oxide reductase activity"/>
    <property type="evidence" value="ECO:0007669"/>
    <property type="project" value="UniProtKB-UniRule"/>
</dbReference>
<gene>
    <name evidence="5 7" type="primary">msrA</name>
    <name evidence="7" type="ORF">CKF59_05795</name>
</gene>
<comment type="caution">
    <text evidence="7">The sequence shown here is derived from an EMBL/GenBank/DDBJ whole genome shotgun (WGS) entry which is preliminary data.</text>
</comment>
<dbReference type="GO" id="GO:0033744">
    <property type="term" value="F:L-methionine:thioredoxin-disulfide S-oxidoreductase activity"/>
    <property type="evidence" value="ECO:0007669"/>
    <property type="project" value="RHEA"/>
</dbReference>
<keyword evidence="8" id="KW-1185">Reference proteome</keyword>
<organism evidence="7 8">
    <name type="scientific">Psittacicella gerlachiana</name>
    <dbReference type="NCBI Taxonomy" id="2028574"/>
    <lineage>
        <taxon>Bacteria</taxon>
        <taxon>Pseudomonadati</taxon>
        <taxon>Pseudomonadota</taxon>
        <taxon>Gammaproteobacteria</taxon>
        <taxon>Pasteurellales</taxon>
        <taxon>Psittacicellaceae</taxon>
        <taxon>Psittacicella</taxon>
    </lineage>
</organism>
<dbReference type="InterPro" id="IPR050162">
    <property type="entry name" value="MsrA_MetSO_reductase"/>
</dbReference>
<accession>A0A3A1Y7J3</accession>
<evidence type="ECO:0000313" key="8">
    <source>
        <dbReference type="Proteomes" id="UP000265964"/>
    </source>
</evidence>
<name>A0A3A1Y7J3_9GAMM</name>
<dbReference type="GO" id="GO:0005737">
    <property type="term" value="C:cytoplasm"/>
    <property type="evidence" value="ECO:0007669"/>
    <property type="project" value="TreeGrafter"/>
</dbReference>
<comment type="function">
    <text evidence="5">Has an important function as a repair enzyme for proteins that have been inactivated by oxidation. Catalyzes the reversible oxidation-reduction of methionine sulfoxide in proteins to methionine.</text>
</comment>
<evidence type="ECO:0000256" key="3">
    <source>
        <dbReference type="ARBA" id="ARBA00047806"/>
    </source>
</evidence>
<dbReference type="PANTHER" id="PTHR42799">
    <property type="entry name" value="MITOCHONDRIAL PEPTIDE METHIONINE SULFOXIDE REDUCTASE"/>
    <property type="match status" value="1"/>
</dbReference>
<reference evidence="7 8" key="1">
    <citation type="submission" date="2017-08" db="EMBL/GenBank/DDBJ databases">
        <title>Reclassification of Bisgaard taxon 37 and 44.</title>
        <authorList>
            <person name="Christensen H."/>
        </authorList>
    </citation>
    <scope>NUCLEOTIDE SEQUENCE [LARGE SCALE GENOMIC DNA]</scope>
    <source>
        <strain evidence="7 8">EEAB3T1</strain>
    </source>
</reference>
<evidence type="ECO:0000256" key="2">
    <source>
        <dbReference type="ARBA" id="ARBA00023002"/>
    </source>
</evidence>
<comment type="catalytic activity">
    <reaction evidence="4 5">
        <text>[thioredoxin]-disulfide + L-methionine + H2O = L-methionine (S)-S-oxide + [thioredoxin]-dithiol</text>
        <dbReference type="Rhea" id="RHEA:19993"/>
        <dbReference type="Rhea" id="RHEA-COMP:10698"/>
        <dbReference type="Rhea" id="RHEA-COMP:10700"/>
        <dbReference type="ChEBI" id="CHEBI:15377"/>
        <dbReference type="ChEBI" id="CHEBI:29950"/>
        <dbReference type="ChEBI" id="CHEBI:50058"/>
        <dbReference type="ChEBI" id="CHEBI:57844"/>
        <dbReference type="ChEBI" id="CHEBI:58772"/>
        <dbReference type="EC" id="1.8.4.11"/>
    </reaction>
</comment>
<feature type="active site" evidence="5">
    <location>
        <position position="12"/>
    </location>
</feature>
<dbReference type="Gene3D" id="3.30.1060.10">
    <property type="entry name" value="Peptide methionine sulphoxide reductase MsrA"/>
    <property type="match status" value="1"/>
</dbReference>
<dbReference type="AlphaFoldDB" id="A0A3A1Y7J3"/>
<comment type="similarity">
    <text evidence="1 5">Belongs to the MsrA Met sulfoxide reductase family.</text>
</comment>
<keyword evidence="2 5" id="KW-0560">Oxidoreductase</keyword>
<sequence length="180" mass="20284">MAKKEIYLAGGCFWGTEKFLKSLLGVEATEVGFANGNQEQVSYKEVCTGTTAHVEAVKVTYDNQVLPLEELLEAFLQTIDPTLENQQGNDKGTQYRTGIYSLASDFADQKELIAKVLENEQLKYQAKIVVENLPLNNYCSAEEYHQKYLDKNPGGYCHLNFNDLSSVIETQNKKSQTRLK</sequence>
<evidence type="ECO:0000256" key="4">
    <source>
        <dbReference type="ARBA" id="ARBA00048782"/>
    </source>
</evidence>
<protein>
    <recommendedName>
        <fullName evidence="5">Peptide methionine sulfoxide reductase MsrA</fullName>
        <shortName evidence="5">Protein-methionine-S-oxide reductase</shortName>
        <ecNumber evidence="5">1.8.4.11</ecNumber>
    </recommendedName>
    <alternativeName>
        <fullName evidence="5">Peptide-methionine (S)-S-oxide reductase</fullName>
        <shortName evidence="5">Peptide Met(O) reductase</shortName>
    </alternativeName>
</protein>
<dbReference type="EMBL" id="NRJF01000174">
    <property type="protein sequence ID" value="RIY34202.1"/>
    <property type="molecule type" value="Genomic_DNA"/>
</dbReference>
<evidence type="ECO:0000313" key="7">
    <source>
        <dbReference type="EMBL" id="RIY34202.1"/>
    </source>
</evidence>
<dbReference type="InterPro" id="IPR036509">
    <property type="entry name" value="Met_Sox_Rdtase_MsrA_sf"/>
</dbReference>
<dbReference type="NCBIfam" id="TIGR00401">
    <property type="entry name" value="msrA"/>
    <property type="match status" value="1"/>
</dbReference>
<dbReference type="OrthoDB" id="4174719at2"/>
<evidence type="ECO:0000256" key="5">
    <source>
        <dbReference type="HAMAP-Rule" id="MF_01401"/>
    </source>
</evidence>
<dbReference type="SUPFAM" id="SSF55068">
    <property type="entry name" value="Peptide methionine sulfoxide reductase"/>
    <property type="match status" value="1"/>
</dbReference>
<dbReference type="Pfam" id="PF01625">
    <property type="entry name" value="PMSR"/>
    <property type="match status" value="1"/>
</dbReference>
<dbReference type="EC" id="1.8.4.11" evidence="5"/>
<comment type="catalytic activity">
    <reaction evidence="3 5">
        <text>L-methionyl-[protein] + [thioredoxin]-disulfide + H2O = L-methionyl-(S)-S-oxide-[protein] + [thioredoxin]-dithiol</text>
        <dbReference type="Rhea" id="RHEA:14217"/>
        <dbReference type="Rhea" id="RHEA-COMP:10698"/>
        <dbReference type="Rhea" id="RHEA-COMP:10700"/>
        <dbReference type="Rhea" id="RHEA-COMP:12313"/>
        <dbReference type="Rhea" id="RHEA-COMP:12315"/>
        <dbReference type="ChEBI" id="CHEBI:15377"/>
        <dbReference type="ChEBI" id="CHEBI:16044"/>
        <dbReference type="ChEBI" id="CHEBI:29950"/>
        <dbReference type="ChEBI" id="CHEBI:44120"/>
        <dbReference type="ChEBI" id="CHEBI:50058"/>
        <dbReference type="EC" id="1.8.4.11"/>
    </reaction>
</comment>
<dbReference type="GO" id="GO:0034599">
    <property type="term" value="P:cellular response to oxidative stress"/>
    <property type="evidence" value="ECO:0007669"/>
    <property type="project" value="TreeGrafter"/>
</dbReference>
<feature type="domain" description="Peptide methionine sulphoxide reductase MsrA" evidence="6">
    <location>
        <begin position="5"/>
        <end position="158"/>
    </location>
</feature>
<dbReference type="PANTHER" id="PTHR42799:SF2">
    <property type="entry name" value="MITOCHONDRIAL PEPTIDE METHIONINE SULFOXIDE REDUCTASE"/>
    <property type="match status" value="1"/>
</dbReference>
<dbReference type="Proteomes" id="UP000265964">
    <property type="component" value="Unassembled WGS sequence"/>
</dbReference>
<proteinExistence type="inferred from homology"/>
<evidence type="ECO:0000259" key="6">
    <source>
        <dbReference type="Pfam" id="PF01625"/>
    </source>
</evidence>
<dbReference type="RefSeq" id="WP_119535014.1">
    <property type="nucleotide sequence ID" value="NZ_NRJF01000174.1"/>
</dbReference>